<organism evidence="2 3">
    <name type="scientific">Candidatus Nanohalobium constans</name>
    <dbReference type="NCBI Taxonomy" id="2565781"/>
    <lineage>
        <taxon>Archaea</taxon>
        <taxon>Candidatus Nanohalarchaeota</taxon>
        <taxon>Candidatus Nanohalobia</taxon>
        <taxon>Candidatus Nanohalobiales</taxon>
        <taxon>Candidatus Nanohalobiaceae</taxon>
        <taxon>Candidatus Nanohalobium</taxon>
    </lineage>
</organism>
<evidence type="ECO:0000256" key="1">
    <source>
        <dbReference type="SAM" id="Phobius"/>
    </source>
</evidence>
<dbReference type="EMBL" id="CP040089">
    <property type="protein sequence ID" value="QGA80936.1"/>
    <property type="molecule type" value="Genomic_DNA"/>
</dbReference>
<gene>
    <name evidence="2" type="ORF">LC1Nh_1064</name>
</gene>
<accession>A0A5Q0UH73</accession>
<keyword evidence="1" id="KW-0812">Transmembrane</keyword>
<dbReference type="RefSeq" id="WP_153550683.1">
    <property type="nucleotide sequence ID" value="NZ_CP040089.1"/>
</dbReference>
<reference evidence="3" key="1">
    <citation type="submission" date="2019-05" db="EMBL/GenBank/DDBJ databases">
        <title>Candidatus Nanohalobium constans, a novel model system to study the DPANN nano-sized archaea: genomic and physiological characterization of a nanoarchaeon co-cultured with its chitinotrophic host.</title>
        <authorList>
            <person name="La Cono V."/>
            <person name="Arcadi E."/>
            <person name="Crisafi F."/>
            <person name="Denaro R."/>
            <person name="La Spada G."/>
            <person name="Messina E."/>
            <person name="Smedile F."/>
            <person name="Toshchakov S.V."/>
            <person name="Shevchenko M.A."/>
            <person name="Golyshin P.N."/>
            <person name="Golyshina O.V."/>
            <person name="Ferrer M."/>
            <person name="Rohde M."/>
            <person name="Mushegian A."/>
            <person name="Sorokin D.Y."/>
            <person name="Giuliano L."/>
            <person name="Yakimov M.M."/>
        </authorList>
    </citation>
    <scope>NUCLEOTIDE SEQUENCE [LARGE SCALE GENOMIC DNA]</scope>
    <source>
        <strain evidence="3">LC1Nh</strain>
    </source>
</reference>
<dbReference type="GeneID" id="42365461"/>
<feature type="transmembrane region" description="Helical" evidence="1">
    <location>
        <begin position="9"/>
        <end position="28"/>
    </location>
</feature>
<sequence length="82" mass="9202">MNTNQIERFLEFIVIGIVMGTVEDLIAVKLATGETIDPSMIFVVVAVAIPFAAFSELVVDRPDIRPMRETAEKLEQKLKRLL</sequence>
<proteinExistence type="predicted"/>
<dbReference type="AlphaFoldDB" id="A0A5Q0UH73"/>
<keyword evidence="3" id="KW-1185">Reference proteome</keyword>
<feature type="transmembrane region" description="Helical" evidence="1">
    <location>
        <begin position="40"/>
        <end position="59"/>
    </location>
</feature>
<dbReference type="Proteomes" id="UP000377803">
    <property type="component" value="Chromosome"/>
</dbReference>
<keyword evidence="1" id="KW-0472">Membrane</keyword>
<dbReference type="OrthoDB" id="9625at2157"/>
<name>A0A5Q0UH73_9ARCH</name>
<evidence type="ECO:0000313" key="2">
    <source>
        <dbReference type="EMBL" id="QGA80936.1"/>
    </source>
</evidence>
<dbReference type="KEGG" id="ncon:LC1Nh_1064"/>
<protein>
    <submittedName>
        <fullName evidence="2">Uncharacterized protein</fullName>
    </submittedName>
</protein>
<evidence type="ECO:0000313" key="3">
    <source>
        <dbReference type="Proteomes" id="UP000377803"/>
    </source>
</evidence>
<keyword evidence="1" id="KW-1133">Transmembrane helix</keyword>